<comment type="similarity">
    <text evidence="1">Belongs to the IUNH family.</text>
</comment>
<dbReference type="SUPFAM" id="SSF53590">
    <property type="entry name" value="Nucleoside hydrolase"/>
    <property type="match status" value="1"/>
</dbReference>
<dbReference type="GO" id="GO:0016799">
    <property type="term" value="F:hydrolase activity, hydrolyzing N-glycosyl compounds"/>
    <property type="evidence" value="ECO:0007669"/>
    <property type="project" value="InterPro"/>
</dbReference>
<feature type="domain" description="Inosine/uridine-preferring nucleoside hydrolase" evidence="2">
    <location>
        <begin position="4"/>
        <end position="298"/>
    </location>
</feature>
<accession>A0AAD5Q8R6</accession>
<dbReference type="PANTHER" id="PTHR46190">
    <property type="entry name" value="SI:CH211-201H21.5-RELATED"/>
    <property type="match status" value="1"/>
</dbReference>
<evidence type="ECO:0000259" key="2">
    <source>
        <dbReference type="Pfam" id="PF01156"/>
    </source>
</evidence>
<keyword evidence="4" id="KW-1185">Reference proteome</keyword>
<dbReference type="InterPro" id="IPR052775">
    <property type="entry name" value="IUN_hydrolase"/>
</dbReference>
<dbReference type="Proteomes" id="UP001209570">
    <property type="component" value="Unassembled WGS sequence"/>
</dbReference>
<dbReference type="InterPro" id="IPR001910">
    <property type="entry name" value="Inosine/uridine_hydrolase_dom"/>
</dbReference>
<proteinExistence type="inferred from homology"/>
<dbReference type="Gene3D" id="3.90.245.10">
    <property type="entry name" value="Ribonucleoside hydrolase-like"/>
    <property type="match status" value="1"/>
</dbReference>
<evidence type="ECO:0000313" key="3">
    <source>
        <dbReference type="EMBL" id="KAJ0405795.1"/>
    </source>
</evidence>
<evidence type="ECO:0000256" key="1">
    <source>
        <dbReference type="ARBA" id="ARBA00009176"/>
    </source>
</evidence>
<protein>
    <recommendedName>
        <fullName evidence="2">Inosine/uridine-preferring nucleoside hydrolase domain-containing protein</fullName>
    </recommendedName>
</protein>
<dbReference type="AlphaFoldDB" id="A0AAD5Q8R6"/>
<dbReference type="PANTHER" id="PTHR46190:SF1">
    <property type="entry name" value="SI:CH211-201H21.5"/>
    <property type="match status" value="1"/>
</dbReference>
<name>A0AAD5Q8R6_PYTIN</name>
<reference evidence="3" key="1">
    <citation type="submission" date="2021-12" db="EMBL/GenBank/DDBJ databases">
        <title>Prjna785345.</title>
        <authorList>
            <person name="Rujirawat T."/>
            <person name="Krajaejun T."/>
        </authorList>
    </citation>
    <scope>NUCLEOTIDE SEQUENCE</scope>
    <source>
        <strain evidence="3">Pi057C3</strain>
    </source>
</reference>
<dbReference type="InterPro" id="IPR036452">
    <property type="entry name" value="Ribo_hydro-like"/>
</dbReference>
<gene>
    <name evidence="3" type="ORF">P43SY_003645</name>
</gene>
<comment type="caution">
    <text evidence="3">The sequence shown here is derived from an EMBL/GenBank/DDBJ whole genome shotgun (WGS) entry which is preliminary data.</text>
</comment>
<organism evidence="3 4">
    <name type="scientific">Pythium insidiosum</name>
    <name type="common">Pythiosis disease agent</name>
    <dbReference type="NCBI Taxonomy" id="114742"/>
    <lineage>
        <taxon>Eukaryota</taxon>
        <taxon>Sar</taxon>
        <taxon>Stramenopiles</taxon>
        <taxon>Oomycota</taxon>
        <taxon>Peronosporomycetes</taxon>
        <taxon>Pythiales</taxon>
        <taxon>Pythiaceae</taxon>
        <taxon>Pythium</taxon>
    </lineage>
</organism>
<sequence length="307" mass="33339">MARIVIDTDAGVDDAVAVLLTLHGFPRDAVLGITTVFGNVDLHQANHNVAHMLQAVGREDVPIFSGAARPISSCVSDERWPGHGPDGLGGEAGVVEAAATASRKNTAVHALIDLAHRYKGELIVVALGPLTNVALAMLLDPDFVDNVKQFVIMGGLSRGEGNLTPHCEFNVGCDPEATDIVYQHCTADQLHIVPFETITDHDIPWTKFDEIFDAGKSPAAAYIKRVWAHTRKVSQYGFMPCDAYAVAMLLHPKYVTTAKRLRGRIHLGHDEQRGNNVWVEDDENANVTVVTHVDVNIFCDLLSQLVA</sequence>
<dbReference type="EMBL" id="JAKCXM010000040">
    <property type="protein sequence ID" value="KAJ0405795.1"/>
    <property type="molecule type" value="Genomic_DNA"/>
</dbReference>
<dbReference type="Pfam" id="PF01156">
    <property type="entry name" value="IU_nuc_hydro"/>
    <property type="match status" value="1"/>
</dbReference>
<evidence type="ECO:0000313" key="4">
    <source>
        <dbReference type="Proteomes" id="UP001209570"/>
    </source>
</evidence>